<keyword evidence="2" id="KW-0812">Transmembrane</keyword>
<sequence length="84" mass="8925">MRPAAGETRKTSGRPEHRLPGESAPAEAAWAEDLQDEAWESAGRPARAEGDGVTTSFLLIKNLLFWGSMALVLTASGVAVSILF</sequence>
<proteinExistence type="predicted"/>
<name>A0ABU7ZJY8_9HYPH</name>
<feature type="region of interest" description="Disordered" evidence="1">
    <location>
        <begin position="1"/>
        <end position="49"/>
    </location>
</feature>
<dbReference type="Proteomes" id="UP001380822">
    <property type="component" value="Unassembled WGS sequence"/>
</dbReference>
<feature type="compositionally biased region" description="Basic and acidic residues" evidence="1">
    <location>
        <begin position="7"/>
        <end position="20"/>
    </location>
</feature>
<dbReference type="EMBL" id="JBAKBE010000002">
    <property type="protein sequence ID" value="MEH0095333.1"/>
    <property type="molecule type" value="Genomic_DNA"/>
</dbReference>
<keyword evidence="2" id="KW-0472">Membrane</keyword>
<accession>A0ABU7ZJY8</accession>
<keyword evidence="2" id="KW-1133">Transmembrane helix</keyword>
<evidence type="ECO:0000256" key="1">
    <source>
        <dbReference type="SAM" id="MobiDB-lite"/>
    </source>
</evidence>
<reference evidence="3 4" key="1">
    <citation type="submission" date="2024-02" db="EMBL/GenBank/DDBJ databases">
        <title>A new putative Pannonibacter species isolated from two cases of bloodstream infections in paediatric patients.</title>
        <authorList>
            <person name="Castellana S."/>
            <person name="De Laurentiis V."/>
            <person name="Grassi M."/>
            <person name="De Leonardis F."/>
            <person name="Mosca A."/>
            <person name="De Carlo C."/>
            <person name="Sparapano E."/>
            <person name="Ronga L."/>
            <person name="Santacroce L."/>
            <person name="Chironna M."/>
            <person name="De Robertis A."/>
            <person name="Bianco A."/>
            <person name="Del Sambro L."/>
            <person name="Capozzi L."/>
            <person name="Parisi A."/>
        </authorList>
    </citation>
    <scope>NUCLEOTIDE SEQUENCE [LARGE SCALE GENOMIC DNA]</scope>
    <source>
        <strain evidence="3 4">Pt2</strain>
    </source>
</reference>
<evidence type="ECO:0000313" key="3">
    <source>
        <dbReference type="EMBL" id="MEH0095333.1"/>
    </source>
</evidence>
<feature type="transmembrane region" description="Helical" evidence="2">
    <location>
        <begin position="63"/>
        <end position="83"/>
    </location>
</feature>
<protein>
    <submittedName>
        <fullName evidence="3">Uncharacterized protein</fullName>
    </submittedName>
</protein>
<gene>
    <name evidence="3" type="ORF">V6L76_03660</name>
</gene>
<organism evidence="3 4">
    <name type="scientific">Pannonibacter anstelovis</name>
    <dbReference type="NCBI Taxonomy" id="3121537"/>
    <lineage>
        <taxon>Bacteria</taxon>
        <taxon>Pseudomonadati</taxon>
        <taxon>Pseudomonadota</taxon>
        <taxon>Alphaproteobacteria</taxon>
        <taxon>Hyphomicrobiales</taxon>
        <taxon>Stappiaceae</taxon>
        <taxon>Pannonibacter</taxon>
    </lineage>
</organism>
<keyword evidence="4" id="KW-1185">Reference proteome</keyword>
<dbReference type="RefSeq" id="WP_334250165.1">
    <property type="nucleotide sequence ID" value="NZ_JBAKBE010000002.1"/>
</dbReference>
<evidence type="ECO:0000313" key="4">
    <source>
        <dbReference type="Proteomes" id="UP001380822"/>
    </source>
</evidence>
<comment type="caution">
    <text evidence="3">The sequence shown here is derived from an EMBL/GenBank/DDBJ whole genome shotgun (WGS) entry which is preliminary data.</text>
</comment>
<evidence type="ECO:0000256" key="2">
    <source>
        <dbReference type="SAM" id="Phobius"/>
    </source>
</evidence>